<keyword evidence="2" id="KW-1185">Reference proteome</keyword>
<dbReference type="Proteomes" id="UP000799441">
    <property type="component" value="Unassembled WGS sequence"/>
</dbReference>
<protein>
    <submittedName>
        <fullName evidence="1">Uncharacterized protein</fullName>
    </submittedName>
</protein>
<proteinExistence type="predicted"/>
<evidence type="ECO:0000313" key="1">
    <source>
        <dbReference type="EMBL" id="KAF2722737.1"/>
    </source>
</evidence>
<name>A0A9P4QDL6_9PEZI</name>
<reference evidence="1" key="1">
    <citation type="journal article" date="2020" name="Stud. Mycol.">
        <title>101 Dothideomycetes genomes: a test case for predicting lifestyles and emergence of pathogens.</title>
        <authorList>
            <person name="Haridas S."/>
            <person name="Albert R."/>
            <person name="Binder M."/>
            <person name="Bloem J."/>
            <person name="Labutti K."/>
            <person name="Salamov A."/>
            <person name="Andreopoulos B."/>
            <person name="Baker S."/>
            <person name="Barry K."/>
            <person name="Bills G."/>
            <person name="Bluhm B."/>
            <person name="Cannon C."/>
            <person name="Castanera R."/>
            <person name="Culley D."/>
            <person name="Daum C."/>
            <person name="Ezra D."/>
            <person name="Gonzalez J."/>
            <person name="Henrissat B."/>
            <person name="Kuo A."/>
            <person name="Liang C."/>
            <person name="Lipzen A."/>
            <person name="Lutzoni F."/>
            <person name="Magnuson J."/>
            <person name="Mondo S."/>
            <person name="Nolan M."/>
            <person name="Ohm R."/>
            <person name="Pangilinan J."/>
            <person name="Park H.-J."/>
            <person name="Ramirez L."/>
            <person name="Alfaro M."/>
            <person name="Sun H."/>
            <person name="Tritt A."/>
            <person name="Yoshinaga Y."/>
            <person name="Zwiers L.-H."/>
            <person name="Turgeon B."/>
            <person name="Goodwin S."/>
            <person name="Spatafora J."/>
            <person name="Crous P."/>
            <person name="Grigoriev I."/>
        </authorList>
    </citation>
    <scope>NUCLEOTIDE SEQUENCE</scope>
    <source>
        <strain evidence="1">CBS 116435</strain>
    </source>
</reference>
<gene>
    <name evidence="1" type="ORF">K431DRAFT_38695</name>
</gene>
<accession>A0A9P4QDL6</accession>
<dbReference type="EMBL" id="MU003780">
    <property type="protein sequence ID" value="KAF2722737.1"/>
    <property type="molecule type" value="Genomic_DNA"/>
</dbReference>
<sequence>MCLFVDSDISKPTTTIDSNAQTSFLDTILQMNKCDSILETGSAPDPLTQSTLPWKHGFLPCNVSQNSISRLHRHIASRMLRSCSRRTRIGRTILECSNEMRSKQLHLRFVRCPYSMFSVWWPVFCLPYLSITPTLRIALCVPTRVQYRFV</sequence>
<dbReference type="AlphaFoldDB" id="A0A9P4QDL6"/>
<evidence type="ECO:0000313" key="2">
    <source>
        <dbReference type="Proteomes" id="UP000799441"/>
    </source>
</evidence>
<comment type="caution">
    <text evidence="1">The sequence shown here is derived from an EMBL/GenBank/DDBJ whole genome shotgun (WGS) entry which is preliminary data.</text>
</comment>
<organism evidence="1 2">
    <name type="scientific">Polychaeton citri CBS 116435</name>
    <dbReference type="NCBI Taxonomy" id="1314669"/>
    <lineage>
        <taxon>Eukaryota</taxon>
        <taxon>Fungi</taxon>
        <taxon>Dikarya</taxon>
        <taxon>Ascomycota</taxon>
        <taxon>Pezizomycotina</taxon>
        <taxon>Dothideomycetes</taxon>
        <taxon>Dothideomycetidae</taxon>
        <taxon>Capnodiales</taxon>
        <taxon>Capnodiaceae</taxon>
        <taxon>Polychaeton</taxon>
    </lineage>
</organism>